<keyword evidence="4" id="KW-1185">Reference proteome</keyword>
<dbReference type="PANTHER" id="PTHR35788:SF1">
    <property type="entry name" value="EXPORTED PROTEIN"/>
    <property type="match status" value="1"/>
</dbReference>
<dbReference type="STRING" id="742743.HMPREF9453_01608"/>
<dbReference type="eggNOG" id="COG2720">
    <property type="taxonomic scope" value="Bacteria"/>
</dbReference>
<dbReference type="InterPro" id="IPR022029">
    <property type="entry name" value="YoaR-like_PG-bd"/>
</dbReference>
<feature type="region of interest" description="Disordered" evidence="1">
    <location>
        <begin position="373"/>
        <end position="396"/>
    </location>
</feature>
<protein>
    <recommendedName>
        <fullName evidence="2">YoaR-like putative peptidoglycan binding domain-containing protein</fullName>
    </recommendedName>
</protein>
<dbReference type="InterPro" id="IPR052913">
    <property type="entry name" value="Glycopeptide_resist_protein"/>
</dbReference>
<sequence length="435" mass="47967">MISLVALLTGAAAPFLWVKGDSVIPGVRINGVAAGGFSKAQMMDFLQEENKAMEKENLNLVKDSVKETWNYKDLHVSYDEHSLDEAMAIGRQGSLFQQWKDRWAALLSGKAAHMDASFDEEAVKKKADQLIKTYSQPPQNAMPRFHSDGSITFSKGRPHLAIQEEDLMQGVKDMLETGRGGEMEIPVTEEVKPNMSDKEAEEINTVLARYSTSFGGDANRSSNISLAAEKISGTYLKPGADFSYNRTTGSRSAANGYKEAPVIINGKLEPGSGGGVCQVSSTLFNAVLLAGLEVTQRTCHFSPVSYVPLGRDATVAEGVIDFCFRNHLKHGVYVYAEYAPGSISVWILGNKEDKPSYVDISKTKEETVPFKTVNRVDPSQKEEQKTEEGHEGKNVTVKQSVKWADGRVYHDLFESDYEAVDTVITYKNKEDLPKE</sequence>
<dbReference type="Pfam" id="PF12229">
    <property type="entry name" value="PG_binding_4"/>
    <property type="match status" value="1"/>
</dbReference>
<dbReference type="PANTHER" id="PTHR35788">
    <property type="entry name" value="EXPORTED PROTEIN-RELATED"/>
    <property type="match status" value="1"/>
</dbReference>
<dbReference type="Proteomes" id="UP000003277">
    <property type="component" value="Unassembled WGS sequence"/>
</dbReference>
<feature type="compositionally biased region" description="Basic and acidic residues" evidence="1">
    <location>
        <begin position="378"/>
        <end position="393"/>
    </location>
</feature>
<dbReference type="EMBL" id="ADLT01000052">
    <property type="protein sequence ID" value="EHO62483.1"/>
    <property type="molecule type" value="Genomic_DNA"/>
</dbReference>
<evidence type="ECO:0000256" key="1">
    <source>
        <dbReference type="SAM" id="MobiDB-lite"/>
    </source>
</evidence>
<comment type="caution">
    <text evidence="3">The sequence shown here is derived from an EMBL/GenBank/DDBJ whole genome shotgun (WGS) entry which is preliminary data.</text>
</comment>
<accession>H1D1X0</accession>
<evidence type="ECO:0000313" key="3">
    <source>
        <dbReference type="EMBL" id="EHO62483.1"/>
    </source>
</evidence>
<evidence type="ECO:0000259" key="2">
    <source>
        <dbReference type="Pfam" id="PF12229"/>
    </source>
</evidence>
<name>H1D1X0_9FIRM</name>
<dbReference type="InterPro" id="IPR007391">
    <property type="entry name" value="Vancomycin_resist_VanW"/>
</dbReference>
<dbReference type="PATRIC" id="fig|742743.3.peg.1640"/>
<evidence type="ECO:0000313" key="4">
    <source>
        <dbReference type="Proteomes" id="UP000003277"/>
    </source>
</evidence>
<feature type="domain" description="YoaR-like putative peptidoglycan binding" evidence="2">
    <location>
        <begin position="70"/>
        <end position="178"/>
    </location>
</feature>
<dbReference type="AlphaFoldDB" id="H1D1X0"/>
<gene>
    <name evidence="3" type="ORF">HMPREF9453_01608</name>
</gene>
<dbReference type="Pfam" id="PF04294">
    <property type="entry name" value="VanW"/>
    <property type="match status" value="1"/>
</dbReference>
<proteinExistence type="predicted"/>
<dbReference type="HOGENOM" id="CLU_011572_2_1_9"/>
<organism evidence="3 4">
    <name type="scientific">Dialister succinatiphilus YIT 11850</name>
    <dbReference type="NCBI Taxonomy" id="742743"/>
    <lineage>
        <taxon>Bacteria</taxon>
        <taxon>Bacillati</taxon>
        <taxon>Bacillota</taxon>
        <taxon>Negativicutes</taxon>
        <taxon>Veillonellales</taxon>
        <taxon>Veillonellaceae</taxon>
        <taxon>Dialister</taxon>
    </lineage>
</organism>
<reference evidence="3 4" key="1">
    <citation type="submission" date="2011-11" db="EMBL/GenBank/DDBJ databases">
        <title>The Genome Sequence of Dialister succinatiphilus YIT 11850.</title>
        <authorList>
            <consortium name="The Broad Institute Genome Sequencing Platform"/>
            <person name="Earl A."/>
            <person name="Ward D."/>
            <person name="Feldgarden M."/>
            <person name="Gevers D."/>
            <person name="Morotomi M."/>
            <person name="Young S.K."/>
            <person name="Zeng Q."/>
            <person name="Gargeya S."/>
            <person name="Fitzgerald M."/>
            <person name="Haas B."/>
            <person name="Abouelleil A."/>
            <person name="Alvarado L."/>
            <person name="Arachchi H.M."/>
            <person name="Berlin A."/>
            <person name="Brown A."/>
            <person name="Chapman S.B."/>
            <person name="Dunbar C."/>
            <person name="Gearin G."/>
            <person name="Goldberg J."/>
            <person name="Griggs A."/>
            <person name="Gujja S."/>
            <person name="Heiman D."/>
            <person name="Howarth C."/>
            <person name="Lui A."/>
            <person name="MacDonald P.J.P."/>
            <person name="Montmayeur A."/>
            <person name="Murphy C."/>
            <person name="Neiman D."/>
            <person name="Pearson M."/>
            <person name="Priest M."/>
            <person name="Roberts A."/>
            <person name="Saif S."/>
            <person name="Shea T."/>
            <person name="Sisk P."/>
            <person name="Stolte C."/>
            <person name="Sykes S."/>
            <person name="Wortman J."/>
            <person name="Nusbaum C."/>
            <person name="Birren B."/>
        </authorList>
    </citation>
    <scope>NUCLEOTIDE SEQUENCE [LARGE SCALE GENOMIC DNA]</scope>
    <source>
        <strain evidence="3 4">YIT 11850</strain>
    </source>
</reference>